<evidence type="ECO:0008006" key="4">
    <source>
        <dbReference type="Google" id="ProtNLM"/>
    </source>
</evidence>
<name>A0A6I4MLH1_9ACTN</name>
<dbReference type="RefSeq" id="WP_160573894.1">
    <property type="nucleotide sequence ID" value="NZ_WBMS02000041.1"/>
</dbReference>
<dbReference type="EMBL" id="WBMS02000041">
    <property type="protein sequence ID" value="MWA05790.1"/>
    <property type="molecule type" value="Genomic_DNA"/>
</dbReference>
<evidence type="ECO:0000313" key="2">
    <source>
        <dbReference type="EMBL" id="MWA05790.1"/>
    </source>
</evidence>
<dbReference type="AlphaFoldDB" id="A0A6I4MLH1"/>
<accession>A0A6I4MLH1</accession>
<gene>
    <name evidence="2" type="ORF">F8568_036635</name>
</gene>
<reference evidence="2" key="1">
    <citation type="submission" date="2019-12" db="EMBL/GenBank/DDBJ databases">
        <title>Actinomadura physcomitrii sp. nov., a novel actinomycete isolated from moss [Physcomitrium sphaericum (Ludw) Fuernr].</title>
        <authorList>
            <person name="Zhuang X."/>
        </authorList>
    </citation>
    <scope>NUCLEOTIDE SEQUENCE [LARGE SCALE GENOMIC DNA]</scope>
    <source>
        <strain evidence="2">LD22</strain>
    </source>
</reference>
<organism evidence="2 3">
    <name type="scientific">Actinomadura physcomitrii</name>
    <dbReference type="NCBI Taxonomy" id="2650748"/>
    <lineage>
        <taxon>Bacteria</taxon>
        <taxon>Bacillati</taxon>
        <taxon>Actinomycetota</taxon>
        <taxon>Actinomycetes</taxon>
        <taxon>Streptosporangiales</taxon>
        <taxon>Thermomonosporaceae</taxon>
        <taxon>Actinomadura</taxon>
    </lineage>
</organism>
<dbReference type="Proteomes" id="UP000462055">
    <property type="component" value="Unassembled WGS sequence"/>
</dbReference>
<feature type="compositionally biased region" description="Low complexity" evidence="1">
    <location>
        <begin position="86"/>
        <end position="100"/>
    </location>
</feature>
<proteinExistence type="predicted"/>
<comment type="caution">
    <text evidence="2">The sequence shown here is derived from an EMBL/GenBank/DDBJ whole genome shotgun (WGS) entry which is preliminary data.</text>
</comment>
<evidence type="ECO:0000313" key="3">
    <source>
        <dbReference type="Proteomes" id="UP000462055"/>
    </source>
</evidence>
<protein>
    <recommendedName>
        <fullName evidence="4">LppX_LprAFG lipoprotein</fullName>
    </recommendedName>
</protein>
<feature type="region of interest" description="Disordered" evidence="1">
    <location>
        <begin position="35"/>
        <end position="110"/>
    </location>
</feature>
<evidence type="ECO:0000256" key="1">
    <source>
        <dbReference type="SAM" id="MobiDB-lite"/>
    </source>
</evidence>
<feature type="compositionally biased region" description="Gly residues" evidence="1">
    <location>
        <begin position="71"/>
        <end position="85"/>
    </location>
</feature>
<keyword evidence="3" id="KW-1185">Reference proteome</keyword>
<sequence length="292" mass="29484">MKRRTDRIIAVSAVTAVAVVPTAILMAVKTGVMASKDSGDLPPSAQLAQADPANPNSAASGAVTPSASGVPGSGTGTGGGAGAGTPGAPAAGTGGTAANPSPKPGPELKSFVRKTSVKVTFGTGGDYKVANETAKISLWPSFSMNAVGVTQTMKDGTLSKITQKVVISGATLSGFDGEKWTKSKLSAAQLEKLRTGSDPRQFTYIIRSVPGNVVTGPDASGRTHYLAQALMGSVYGLLPKEAADEVRKAIPDDVGVSLDLWSGAQDRPASIGLSAKAPDGTFDGSMTFGSYR</sequence>